<reference evidence="1" key="1">
    <citation type="journal article" date="2014" name="Front. Microbiol.">
        <title>High frequency of phylogenetically diverse reductive dehalogenase-homologous genes in deep subseafloor sedimentary metagenomes.</title>
        <authorList>
            <person name="Kawai M."/>
            <person name="Futagami T."/>
            <person name="Toyoda A."/>
            <person name="Takaki Y."/>
            <person name="Nishi S."/>
            <person name="Hori S."/>
            <person name="Arai W."/>
            <person name="Tsubouchi T."/>
            <person name="Morono Y."/>
            <person name="Uchiyama I."/>
            <person name="Ito T."/>
            <person name="Fujiyama A."/>
            <person name="Inagaki F."/>
            <person name="Takami H."/>
        </authorList>
    </citation>
    <scope>NUCLEOTIDE SEQUENCE</scope>
    <source>
        <strain evidence="1">Expedition CK06-06</strain>
    </source>
</reference>
<dbReference type="EMBL" id="BARW01035844">
    <property type="protein sequence ID" value="GAJ23254.1"/>
    <property type="molecule type" value="Genomic_DNA"/>
</dbReference>
<protein>
    <submittedName>
        <fullName evidence="1">Uncharacterized protein</fullName>
    </submittedName>
</protein>
<proteinExistence type="predicted"/>
<dbReference type="AlphaFoldDB" id="X1V0M6"/>
<sequence>KPGHILFELRPCDGHGLWEFSPKKFLYENAQTIKDGQFLYTTEVMGKLRARGDFYKFRLEITNFDPGRQHNVSWEIYVWE</sequence>
<feature type="non-terminal residue" evidence="1">
    <location>
        <position position="1"/>
    </location>
</feature>
<name>X1V0M6_9ZZZZ</name>
<comment type="caution">
    <text evidence="1">The sequence shown here is derived from an EMBL/GenBank/DDBJ whole genome shotgun (WGS) entry which is preliminary data.</text>
</comment>
<evidence type="ECO:0000313" key="1">
    <source>
        <dbReference type="EMBL" id="GAJ23254.1"/>
    </source>
</evidence>
<accession>X1V0M6</accession>
<gene>
    <name evidence="1" type="ORF">S12H4_55815</name>
</gene>
<organism evidence="1">
    <name type="scientific">marine sediment metagenome</name>
    <dbReference type="NCBI Taxonomy" id="412755"/>
    <lineage>
        <taxon>unclassified sequences</taxon>
        <taxon>metagenomes</taxon>
        <taxon>ecological metagenomes</taxon>
    </lineage>
</organism>